<sequence>MENPEAALDNTLFWVVTTCGIFGAFIPFVVKMVLQVITRETELEANLRRQACDLKAELGSISMVDEFAKYAKIKRKVIKVTDELSHQADLRSSYTFKVRLIATFALYTFMSFTIIFLVWNYRKIPVVILPEECLYPFNSLFSYPSDVPGGISLTTWLFICGTVGRAMTKSMKS</sequence>
<evidence type="ECO:0000256" key="1">
    <source>
        <dbReference type="ARBA" id="ARBA00004477"/>
    </source>
</evidence>
<name>A0A8X6GB61_TRICU</name>
<comment type="subcellular location">
    <subcellularLocation>
        <location evidence="1">Endoplasmic reticulum membrane</location>
        <topology evidence="1">Multi-pass membrane protein</topology>
    </subcellularLocation>
</comment>
<organism evidence="11 12">
    <name type="scientific">Trichonephila clavata</name>
    <name type="common">Joro spider</name>
    <name type="synonym">Nephila clavata</name>
    <dbReference type="NCBI Taxonomy" id="2740835"/>
    <lineage>
        <taxon>Eukaryota</taxon>
        <taxon>Metazoa</taxon>
        <taxon>Ecdysozoa</taxon>
        <taxon>Arthropoda</taxon>
        <taxon>Chelicerata</taxon>
        <taxon>Arachnida</taxon>
        <taxon>Araneae</taxon>
        <taxon>Araneomorphae</taxon>
        <taxon>Entelegynae</taxon>
        <taxon>Araneoidea</taxon>
        <taxon>Nephilidae</taxon>
        <taxon>Trichonephila</taxon>
    </lineage>
</organism>
<keyword evidence="4 10" id="KW-0812">Transmembrane</keyword>
<reference evidence="11" key="1">
    <citation type="submission" date="2020-07" db="EMBL/GenBank/DDBJ databases">
        <title>Multicomponent nature underlies the extraordinary mechanical properties of spider dragline silk.</title>
        <authorList>
            <person name="Kono N."/>
            <person name="Nakamura H."/>
            <person name="Mori M."/>
            <person name="Yoshida Y."/>
            <person name="Ohtoshi R."/>
            <person name="Malay A.D."/>
            <person name="Moran D.A.P."/>
            <person name="Tomita M."/>
            <person name="Numata K."/>
            <person name="Arakawa K."/>
        </authorList>
    </citation>
    <scope>NUCLEOTIDE SEQUENCE</scope>
</reference>
<evidence type="ECO:0000256" key="5">
    <source>
        <dbReference type="ARBA" id="ARBA00022824"/>
    </source>
</evidence>
<evidence type="ECO:0000256" key="3">
    <source>
        <dbReference type="ARBA" id="ARBA00017951"/>
    </source>
</evidence>
<dbReference type="PANTHER" id="PTHR42650">
    <property type="entry name" value="TAIL-ANCHORED PROTEIN INSERTION RECEPTOR WRB"/>
    <property type="match status" value="1"/>
</dbReference>
<evidence type="ECO:0000313" key="11">
    <source>
        <dbReference type="EMBL" id="GFR00343.1"/>
    </source>
</evidence>
<dbReference type="InterPro" id="IPR028945">
    <property type="entry name" value="Get1"/>
</dbReference>
<gene>
    <name evidence="11" type="primary">Get1</name>
    <name evidence="11" type="ORF">TNCT_127871</name>
</gene>
<keyword evidence="5" id="KW-0256">Endoplasmic reticulum</keyword>
<evidence type="ECO:0000256" key="4">
    <source>
        <dbReference type="ARBA" id="ARBA00022692"/>
    </source>
</evidence>
<dbReference type="Pfam" id="PF04420">
    <property type="entry name" value="CHD5"/>
    <property type="match status" value="1"/>
</dbReference>
<evidence type="ECO:0000313" key="12">
    <source>
        <dbReference type="Proteomes" id="UP000887116"/>
    </source>
</evidence>
<keyword evidence="6 10" id="KW-1133">Transmembrane helix</keyword>
<dbReference type="PANTHER" id="PTHR42650:SF1">
    <property type="entry name" value="GUIDED ENTRY OF TAIL-ANCHORED PROTEINS FACTOR 1"/>
    <property type="match status" value="1"/>
</dbReference>
<evidence type="ECO:0000256" key="2">
    <source>
        <dbReference type="ARBA" id="ARBA00010799"/>
    </source>
</evidence>
<dbReference type="InterPro" id="IPR029012">
    <property type="entry name" value="Helix_hairpin_bin_sf"/>
</dbReference>
<keyword evidence="7 10" id="KW-0472">Membrane</keyword>
<dbReference type="GO" id="GO:0005789">
    <property type="term" value="C:endoplasmic reticulum membrane"/>
    <property type="evidence" value="ECO:0007669"/>
    <property type="project" value="UniProtKB-SubCell"/>
</dbReference>
<comment type="caution">
    <text evidence="11">The sequence shown here is derived from an EMBL/GenBank/DDBJ whole genome shotgun (WGS) entry which is preliminary data.</text>
</comment>
<evidence type="ECO:0000256" key="10">
    <source>
        <dbReference type="SAM" id="Phobius"/>
    </source>
</evidence>
<dbReference type="GO" id="GO:0043529">
    <property type="term" value="C:GET complex"/>
    <property type="evidence" value="ECO:0007669"/>
    <property type="project" value="TreeGrafter"/>
</dbReference>
<evidence type="ECO:0000256" key="7">
    <source>
        <dbReference type="ARBA" id="ARBA00023136"/>
    </source>
</evidence>
<evidence type="ECO:0000256" key="8">
    <source>
        <dbReference type="ARBA" id="ARBA00032437"/>
    </source>
</evidence>
<evidence type="ECO:0000256" key="6">
    <source>
        <dbReference type="ARBA" id="ARBA00022989"/>
    </source>
</evidence>
<protein>
    <recommendedName>
        <fullName evidence="3">Guided entry of tail-anchored proteins factor 1</fullName>
    </recommendedName>
    <alternativeName>
        <fullName evidence="8">Tail-anchored protein insertion receptor WRB</fullName>
    </alternativeName>
    <alternativeName>
        <fullName evidence="9">Tryptophan-rich basic protein</fullName>
    </alternativeName>
</protein>
<dbReference type="GO" id="GO:0043495">
    <property type="term" value="F:protein-membrane adaptor activity"/>
    <property type="evidence" value="ECO:0007669"/>
    <property type="project" value="TreeGrafter"/>
</dbReference>
<dbReference type="GO" id="GO:0071816">
    <property type="term" value="P:tail-anchored membrane protein insertion into ER membrane"/>
    <property type="evidence" value="ECO:0007669"/>
    <property type="project" value="InterPro"/>
</dbReference>
<dbReference type="Proteomes" id="UP000887116">
    <property type="component" value="Unassembled WGS sequence"/>
</dbReference>
<feature type="transmembrane region" description="Helical" evidence="10">
    <location>
        <begin position="147"/>
        <end position="167"/>
    </location>
</feature>
<feature type="transmembrane region" description="Helical" evidence="10">
    <location>
        <begin position="12"/>
        <end position="30"/>
    </location>
</feature>
<evidence type="ECO:0000256" key="9">
    <source>
        <dbReference type="ARBA" id="ARBA00033006"/>
    </source>
</evidence>
<dbReference type="AlphaFoldDB" id="A0A8X6GB61"/>
<feature type="transmembrane region" description="Helical" evidence="10">
    <location>
        <begin position="100"/>
        <end position="121"/>
    </location>
</feature>
<dbReference type="OrthoDB" id="69461at2759"/>
<dbReference type="EMBL" id="BMAO01005282">
    <property type="protein sequence ID" value="GFR00343.1"/>
    <property type="molecule type" value="Genomic_DNA"/>
</dbReference>
<keyword evidence="12" id="KW-1185">Reference proteome</keyword>
<accession>A0A8X6GB61</accession>
<comment type="similarity">
    <text evidence="2">Belongs to the WRB/GET1 family.</text>
</comment>
<proteinExistence type="inferred from homology"/>
<dbReference type="Gene3D" id="1.10.287.660">
    <property type="entry name" value="Helix hairpin bin"/>
    <property type="match status" value="1"/>
</dbReference>